<feature type="compositionally biased region" description="Gly residues" evidence="1">
    <location>
        <begin position="26"/>
        <end position="40"/>
    </location>
</feature>
<protein>
    <submittedName>
        <fullName evidence="2">Uncharacterized protein</fullName>
    </submittedName>
</protein>
<dbReference type="AlphaFoldDB" id="A0A1I5UYJ8"/>
<proteinExistence type="predicted"/>
<name>A0A1I5UYJ8_9PSEU</name>
<keyword evidence="3" id="KW-1185">Reference proteome</keyword>
<sequence length="65" mass="6410">MTNLAKATPARGPGPVTNLGKATTCGGSGGRSPSGWGVGGFAPTKHALTAPGKPATRPANRGRER</sequence>
<reference evidence="3" key="1">
    <citation type="submission" date="2016-10" db="EMBL/GenBank/DDBJ databases">
        <authorList>
            <person name="Varghese N."/>
            <person name="Submissions S."/>
        </authorList>
    </citation>
    <scope>NUCLEOTIDE SEQUENCE [LARGE SCALE GENOMIC DNA]</scope>
    <source>
        <strain evidence="3">CGMCC 4.5579</strain>
    </source>
</reference>
<gene>
    <name evidence="2" type="ORF">SAMN05421810_104163</name>
</gene>
<evidence type="ECO:0000313" key="2">
    <source>
        <dbReference type="EMBL" id="SFQ00311.1"/>
    </source>
</evidence>
<organism evidence="2 3">
    <name type="scientific">Amycolatopsis arida</name>
    <dbReference type="NCBI Taxonomy" id="587909"/>
    <lineage>
        <taxon>Bacteria</taxon>
        <taxon>Bacillati</taxon>
        <taxon>Actinomycetota</taxon>
        <taxon>Actinomycetes</taxon>
        <taxon>Pseudonocardiales</taxon>
        <taxon>Pseudonocardiaceae</taxon>
        <taxon>Amycolatopsis</taxon>
    </lineage>
</organism>
<evidence type="ECO:0000256" key="1">
    <source>
        <dbReference type="SAM" id="MobiDB-lite"/>
    </source>
</evidence>
<dbReference type="Proteomes" id="UP000198727">
    <property type="component" value="Unassembled WGS sequence"/>
</dbReference>
<feature type="region of interest" description="Disordered" evidence="1">
    <location>
        <begin position="1"/>
        <end position="65"/>
    </location>
</feature>
<accession>A0A1I5UYJ8</accession>
<evidence type="ECO:0000313" key="3">
    <source>
        <dbReference type="Proteomes" id="UP000198727"/>
    </source>
</evidence>
<dbReference type="EMBL" id="FOWW01000004">
    <property type="protein sequence ID" value="SFQ00311.1"/>
    <property type="molecule type" value="Genomic_DNA"/>
</dbReference>